<dbReference type="EMBL" id="MU004448">
    <property type="protein sequence ID" value="KAF2650650.1"/>
    <property type="molecule type" value="Genomic_DNA"/>
</dbReference>
<gene>
    <name evidence="1" type="ORF">K491DRAFT_125394</name>
</gene>
<keyword evidence="2" id="KW-1185">Reference proteome</keyword>
<evidence type="ECO:0000313" key="2">
    <source>
        <dbReference type="Proteomes" id="UP000799324"/>
    </source>
</evidence>
<dbReference type="Proteomes" id="UP000799324">
    <property type="component" value="Unassembled WGS sequence"/>
</dbReference>
<organism evidence="1 2">
    <name type="scientific">Lophiostoma macrostomum CBS 122681</name>
    <dbReference type="NCBI Taxonomy" id="1314788"/>
    <lineage>
        <taxon>Eukaryota</taxon>
        <taxon>Fungi</taxon>
        <taxon>Dikarya</taxon>
        <taxon>Ascomycota</taxon>
        <taxon>Pezizomycotina</taxon>
        <taxon>Dothideomycetes</taxon>
        <taxon>Pleosporomycetidae</taxon>
        <taxon>Pleosporales</taxon>
        <taxon>Lophiostomataceae</taxon>
        <taxon>Lophiostoma</taxon>
    </lineage>
</organism>
<protein>
    <submittedName>
        <fullName evidence="1">Uncharacterized protein</fullName>
    </submittedName>
</protein>
<accession>A0A6A6SSM1</accession>
<evidence type="ECO:0000313" key="1">
    <source>
        <dbReference type="EMBL" id="KAF2650650.1"/>
    </source>
</evidence>
<proteinExistence type="predicted"/>
<sequence length="66" mass="7298">MRDLQCCPCAYADFIGKFPKHLGKVFKISSSACIGIGDRDRKGGESNLLAAPPFVMLNMLCWICMQ</sequence>
<reference evidence="1" key="1">
    <citation type="journal article" date="2020" name="Stud. Mycol.">
        <title>101 Dothideomycetes genomes: a test case for predicting lifestyles and emergence of pathogens.</title>
        <authorList>
            <person name="Haridas S."/>
            <person name="Albert R."/>
            <person name="Binder M."/>
            <person name="Bloem J."/>
            <person name="Labutti K."/>
            <person name="Salamov A."/>
            <person name="Andreopoulos B."/>
            <person name="Baker S."/>
            <person name="Barry K."/>
            <person name="Bills G."/>
            <person name="Bluhm B."/>
            <person name="Cannon C."/>
            <person name="Castanera R."/>
            <person name="Culley D."/>
            <person name="Daum C."/>
            <person name="Ezra D."/>
            <person name="Gonzalez J."/>
            <person name="Henrissat B."/>
            <person name="Kuo A."/>
            <person name="Liang C."/>
            <person name="Lipzen A."/>
            <person name="Lutzoni F."/>
            <person name="Magnuson J."/>
            <person name="Mondo S."/>
            <person name="Nolan M."/>
            <person name="Ohm R."/>
            <person name="Pangilinan J."/>
            <person name="Park H.-J."/>
            <person name="Ramirez L."/>
            <person name="Alfaro M."/>
            <person name="Sun H."/>
            <person name="Tritt A."/>
            <person name="Yoshinaga Y."/>
            <person name="Zwiers L.-H."/>
            <person name="Turgeon B."/>
            <person name="Goodwin S."/>
            <person name="Spatafora J."/>
            <person name="Crous P."/>
            <person name="Grigoriev I."/>
        </authorList>
    </citation>
    <scope>NUCLEOTIDE SEQUENCE</scope>
    <source>
        <strain evidence="1">CBS 122681</strain>
    </source>
</reference>
<name>A0A6A6SSM1_9PLEO</name>
<dbReference type="AlphaFoldDB" id="A0A6A6SSM1"/>